<proteinExistence type="predicted"/>
<organism evidence="2 3">
    <name type="scientific">Rhodotorula taiwanensis</name>
    <dbReference type="NCBI Taxonomy" id="741276"/>
    <lineage>
        <taxon>Eukaryota</taxon>
        <taxon>Fungi</taxon>
        <taxon>Dikarya</taxon>
        <taxon>Basidiomycota</taxon>
        <taxon>Pucciniomycotina</taxon>
        <taxon>Microbotryomycetes</taxon>
        <taxon>Sporidiobolales</taxon>
        <taxon>Sporidiobolaceae</taxon>
        <taxon>Rhodotorula</taxon>
    </lineage>
</organism>
<dbReference type="Proteomes" id="UP000237144">
    <property type="component" value="Unassembled WGS sequence"/>
</dbReference>
<protein>
    <recommendedName>
        <fullName evidence="4">Secreted protein</fullName>
    </recommendedName>
</protein>
<name>A0A2S5BIW8_9BASI</name>
<evidence type="ECO:0000313" key="2">
    <source>
        <dbReference type="EMBL" id="POY76718.1"/>
    </source>
</evidence>
<evidence type="ECO:0000256" key="1">
    <source>
        <dbReference type="SAM" id="SignalP"/>
    </source>
</evidence>
<gene>
    <name evidence="2" type="ORF">BMF94_0310</name>
</gene>
<dbReference type="AlphaFoldDB" id="A0A2S5BIW8"/>
<evidence type="ECO:0000313" key="3">
    <source>
        <dbReference type="Proteomes" id="UP000237144"/>
    </source>
</evidence>
<dbReference type="EMBL" id="PJQD01000002">
    <property type="protein sequence ID" value="POY76718.1"/>
    <property type="molecule type" value="Genomic_DNA"/>
</dbReference>
<keyword evidence="3" id="KW-1185">Reference proteome</keyword>
<feature type="chain" id="PRO_5015741282" description="Secreted protein" evidence="1">
    <location>
        <begin position="28"/>
        <end position="131"/>
    </location>
</feature>
<accession>A0A2S5BIW8</accession>
<sequence length="131" mass="13704">MSRRAVALPPLALVSLVFAQTAACVVSESIPGEPRLSSALELRLGEPWIANEDAIPRTGGLEERDDHSFGPGDYGWGTDVVTVTRTADSAATGHALPTCVPLDIDASDAVVEVTVYEGTPSLFAAKRASRA</sequence>
<evidence type="ECO:0008006" key="4">
    <source>
        <dbReference type="Google" id="ProtNLM"/>
    </source>
</evidence>
<reference evidence="2 3" key="1">
    <citation type="journal article" date="2018" name="Front. Microbiol.">
        <title>Prospects for Fungal Bioremediation of Acidic Radioactive Waste Sites: Characterization and Genome Sequence of Rhodotorula taiwanensis MD1149.</title>
        <authorList>
            <person name="Tkavc R."/>
            <person name="Matrosova V.Y."/>
            <person name="Grichenko O.E."/>
            <person name="Gostincar C."/>
            <person name="Volpe R.P."/>
            <person name="Klimenkova P."/>
            <person name="Gaidamakova E.K."/>
            <person name="Zhou C.E."/>
            <person name="Stewart B.J."/>
            <person name="Lyman M.G."/>
            <person name="Malfatti S.A."/>
            <person name="Rubinfeld B."/>
            <person name="Courtot M."/>
            <person name="Singh J."/>
            <person name="Dalgard C.L."/>
            <person name="Hamilton T."/>
            <person name="Frey K.G."/>
            <person name="Gunde-Cimerman N."/>
            <person name="Dugan L."/>
            <person name="Daly M.J."/>
        </authorList>
    </citation>
    <scope>NUCLEOTIDE SEQUENCE [LARGE SCALE GENOMIC DNA]</scope>
    <source>
        <strain evidence="2 3">MD1149</strain>
    </source>
</reference>
<comment type="caution">
    <text evidence="2">The sequence shown here is derived from an EMBL/GenBank/DDBJ whole genome shotgun (WGS) entry which is preliminary data.</text>
</comment>
<feature type="signal peptide" evidence="1">
    <location>
        <begin position="1"/>
        <end position="27"/>
    </location>
</feature>
<keyword evidence="1" id="KW-0732">Signal</keyword>